<dbReference type="RefSeq" id="WP_343955167.1">
    <property type="nucleotide sequence ID" value="NZ_BAAAHQ010000056.1"/>
</dbReference>
<keyword evidence="2" id="KW-1133">Transmembrane helix</keyword>
<evidence type="ECO:0008006" key="5">
    <source>
        <dbReference type="Google" id="ProtNLM"/>
    </source>
</evidence>
<evidence type="ECO:0000256" key="2">
    <source>
        <dbReference type="SAM" id="Phobius"/>
    </source>
</evidence>
<keyword evidence="4" id="KW-1185">Reference proteome</keyword>
<feature type="transmembrane region" description="Helical" evidence="2">
    <location>
        <begin position="74"/>
        <end position="93"/>
    </location>
</feature>
<feature type="compositionally biased region" description="Polar residues" evidence="1">
    <location>
        <begin position="125"/>
        <end position="134"/>
    </location>
</feature>
<name>A0ABN1R837_9ACTN</name>
<dbReference type="Proteomes" id="UP001501578">
    <property type="component" value="Unassembled WGS sequence"/>
</dbReference>
<comment type="caution">
    <text evidence="3">The sequence shown here is derived from an EMBL/GenBank/DDBJ whole genome shotgun (WGS) entry which is preliminary data.</text>
</comment>
<dbReference type="EMBL" id="BAAAHQ010000056">
    <property type="protein sequence ID" value="GAA0953268.1"/>
    <property type="molecule type" value="Genomic_DNA"/>
</dbReference>
<evidence type="ECO:0000313" key="4">
    <source>
        <dbReference type="Proteomes" id="UP001501578"/>
    </source>
</evidence>
<feature type="region of interest" description="Disordered" evidence="1">
    <location>
        <begin position="104"/>
        <end position="141"/>
    </location>
</feature>
<keyword evidence="2" id="KW-0812">Transmembrane</keyword>
<organism evidence="3 4">
    <name type="scientific">Nonomuraea longicatena</name>
    <dbReference type="NCBI Taxonomy" id="83682"/>
    <lineage>
        <taxon>Bacteria</taxon>
        <taxon>Bacillati</taxon>
        <taxon>Actinomycetota</taxon>
        <taxon>Actinomycetes</taxon>
        <taxon>Streptosporangiales</taxon>
        <taxon>Streptosporangiaceae</taxon>
        <taxon>Nonomuraea</taxon>
    </lineage>
</organism>
<accession>A0ABN1R837</accession>
<reference evidence="3 4" key="1">
    <citation type="journal article" date="2019" name="Int. J. Syst. Evol. Microbiol.">
        <title>The Global Catalogue of Microorganisms (GCM) 10K type strain sequencing project: providing services to taxonomists for standard genome sequencing and annotation.</title>
        <authorList>
            <consortium name="The Broad Institute Genomics Platform"/>
            <consortium name="The Broad Institute Genome Sequencing Center for Infectious Disease"/>
            <person name="Wu L."/>
            <person name="Ma J."/>
        </authorList>
    </citation>
    <scope>NUCLEOTIDE SEQUENCE [LARGE SCALE GENOMIC DNA]</scope>
    <source>
        <strain evidence="3 4">JCM 11136</strain>
    </source>
</reference>
<evidence type="ECO:0000313" key="3">
    <source>
        <dbReference type="EMBL" id="GAA0953268.1"/>
    </source>
</evidence>
<proteinExistence type="predicted"/>
<sequence length="141" mass="15556">MRFHAARTGQRLAPMADQAKVVAAQRFEDARYWAAPRLEHAAHRVEDQIAPAVSAMLTQAAGRIDPTPPKSRRWPLIALVIGIAIGVAGYLVYRRNAQDWTEQMKDSAEDASQWVGEKAEKVSDSADNIASTANEKARKMS</sequence>
<keyword evidence="2" id="KW-0472">Membrane</keyword>
<gene>
    <name evidence="3" type="ORF">GCM10009560_75930</name>
</gene>
<evidence type="ECO:0000256" key="1">
    <source>
        <dbReference type="SAM" id="MobiDB-lite"/>
    </source>
</evidence>
<protein>
    <recommendedName>
        <fullName evidence="5">YtxH domain-containing protein</fullName>
    </recommendedName>
</protein>